<evidence type="ECO:0000313" key="2">
    <source>
        <dbReference type="Proteomes" id="UP001194468"/>
    </source>
</evidence>
<reference evidence="1" key="2">
    <citation type="journal article" date="2020" name="Nat. Commun.">
        <title>Large-scale genome sequencing of mycorrhizal fungi provides insights into the early evolution of symbiotic traits.</title>
        <authorList>
            <person name="Miyauchi S."/>
            <person name="Kiss E."/>
            <person name="Kuo A."/>
            <person name="Drula E."/>
            <person name="Kohler A."/>
            <person name="Sanchez-Garcia M."/>
            <person name="Morin E."/>
            <person name="Andreopoulos B."/>
            <person name="Barry K.W."/>
            <person name="Bonito G."/>
            <person name="Buee M."/>
            <person name="Carver A."/>
            <person name="Chen C."/>
            <person name="Cichocki N."/>
            <person name="Clum A."/>
            <person name="Culley D."/>
            <person name="Crous P.W."/>
            <person name="Fauchery L."/>
            <person name="Girlanda M."/>
            <person name="Hayes R.D."/>
            <person name="Keri Z."/>
            <person name="LaButti K."/>
            <person name="Lipzen A."/>
            <person name="Lombard V."/>
            <person name="Magnuson J."/>
            <person name="Maillard F."/>
            <person name="Murat C."/>
            <person name="Nolan M."/>
            <person name="Ohm R.A."/>
            <person name="Pangilinan J."/>
            <person name="Pereira M.F."/>
            <person name="Perotto S."/>
            <person name="Peter M."/>
            <person name="Pfister S."/>
            <person name="Riley R."/>
            <person name="Sitrit Y."/>
            <person name="Stielow J.B."/>
            <person name="Szollosi G."/>
            <person name="Zifcakova L."/>
            <person name="Stursova M."/>
            <person name="Spatafora J.W."/>
            <person name="Tedersoo L."/>
            <person name="Vaario L.M."/>
            <person name="Yamada A."/>
            <person name="Yan M."/>
            <person name="Wang P."/>
            <person name="Xu J."/>
            <person name="Bruns T."/>
            <person name="Baldrian P."/>
            <person name="Vilgalys R."/>
            <person name="Dunand C."/>
            <person name="Henrissat B."/>
            <person name="Grigoriev I.V."/>
            <person name="Hibbett D."/>
            <person name="Nagy L.G."/>
            <person name="Martin F.M."/>
        </authorList>
    </citation>
    <scope>NUCLEOTIDE SEQUENCE</scope>
    <source>
        <strain evidence="1">BED1</strain>
    </source>
</reference>
<accession>A0AAD4GBB2</accession>
<keyword evidence="2" id="KW-1185">Reference proteome</keyword>
<feature type="non-terminal residue" evidence="1">
    <location>
        <position position="362"/>
    </location>
</feature>
<evidence type="ECO:0000313" key="1">
    <source>
        <dbReference type="EMBL" id="KAF8435025.1"/>
    </source>
</evidence>
<organism evidence="1 2">
    <name type="scientific">Boletus edulis BED1</name>
    <dbReference type="NCBI Taxonomy" id="1328754"/>
    <lineage>
        <taxon>Eukaryota</taxon>
        <taxon>Fungi</taxon>
        <taxon>Dikarya</taxon>
        <taxon>Basidiomycota</taxon>
        <taxon>Agaricomycotina</taxon>
        <taxon>Agaricomycetes</taxon>
        <taxon>Agaricomycetidae</taxon>
        <taxon>Boletales</taxon>
        <taxon>Boletineae</taxon>
        <taxon>Boletaceae</taxon>
        <taxon>Boletoideae</taxon>
        <taxon>Boletus</taxon>
    </lineage>
</organism>
<protein>
    <submittedName>
        <fullName evidence="1">Uncharacterized protein</fullName>
    </submittedName>
</protein>
<gene>
    <name evidence="1" type="ORF">L210DRAFT_3762782</name>
</gene>
<name>A0AAD4GBB2_BOLED</name>
<dbReference type="EMBL" id="WHUW01000026">
    <property type="protein sequence ID" value="KAF8435025.1"/>
    <property type="molecule type" value="Genomic_DNA"/>
</dbReference>
<proteinExistence type="predicted"/>
<dbReference type="Proteomes" id="UP001194468">
    <property type="component" value="Unassembled WGS sequence"/>
</dbReference>
<comment type="caution">
    <text evidence="1">The sequence shown here is derived from an EMBL/GenBank/DDBJ whole genome shotgun (WGS) entry which is preliminary data.</text>
</comment>
<reference evidence="1" key="1">
    <citation type="submission" date="2019-10" db="EMBL/GenBank/DDBJ databases">
        <authorList>
            <consortium name="DOE Joint Genome Institute"/>
            <person name="Kuo A."/>
            <person name="Miyauchi S."/>
            <person name="Kiss E."/>
            <person name="Drula E."/>
            <person name="Kohler A."/>
            <person name="Sanchez-Garcia M."/>
            <person name="Andreopoulos B."/>
            <person name="Barry K.W."/>
            <person name="Bonito G."/>
            <person name="Buee M."/>
            <person name="Carver A."/>
            <person name="Chen C."/>
            <person name="Cichocki N."/>
            <person name="Clum A."/>
            <person name="Culley D."/>
            <person name="Crous P.W."/>
            <person name="Fauchery L."/>
            <person name="Girlanda M."/>
            <person name="Hayes R."/>
            <person name="Keri Z."/>
            <person name="LaButti K."/>
            <person name="Lipzen A."/>
            <person name="Lombard V."/>
            <person name="Magnuson J."/>
            <person name="Maillard F."/>
            <person name="Morin E."/>
            <person name="Murat C."/>
            <person name="Nolan M."/>
            <person name="Ohm R."/>
            <person name="Pangilinan J."/>
            <person name="Pereira M."/>
            <person name="Perotto S."/>
            <person name="Peter M."/>
            <person name="Riley R."/>
            <person name="Sitrit Y."/>
            <person name="Stielow B."/>
            <person name="Szollosi G."/>
            <person name="Zifcakova L."/>
            <person name="Stursova M."/>
            <person name="Spatafora J.W."/>
            <person name="Tedersoo L."/>
            <person name="Vaario L.-M."/>
            <person name="Yamada A."/>
            <person name="Yan M."/>
            <person name="Wang P."/>
            <person name="Xu J."/>
            <person name="Bruns T."/>
            <person name="Baldrian P."/>
            <person name="Vilgalys R."/>
            <person name="Henrissat B."/>
            <person name="Grigoriev I.V."/>
            <person name="Hibbett D."/>
            <person name="Nagy L.G."/>
            <person name="Martin F.M."/>
        </authorList>
    </citation>
    <scope>NUCLEOTIDE SEQUENCE</scope>
    <source>
        <strain evidence="1">BED1</strain>
    </source>
</reference>
<sequence length="362" mass="40926">MLVSAVKQAARHRAACYHWRPFHIDNAGHGDWEGSSEPRTIQVRFSCVPESIVDAVHGLRAIERQFGRIRDYRLLRDSEIRSEYQAICWAAFESPRSLLRVPPQGTTLKVTLPPPLRRPEGGPGLDDLKGLLVPEDCGKPNPSSSEDESAEPARFVRLTVKRAATAITFRNTVKPPFRSRAMKAAIGHAFLEWGGFAPLKPIYENMRMALNKWSQILGVADPLFPEMKQPLGDTETQKIDTGDDWEPLSEPFRMPGIKANPAEEIEEIEMTPSAQESLRQSLEGLLQRSLPRPSDVNNDRMPFEKLLLSFQDCHIRRTVIFDNLLGSWYVFAFSFPPWSPWIKDIAQGSRYNPEASFSSGLF</sequence>
<dbReference type="AlphaFoldDB" id="A0AAD4GBB2"/>